<dbReference type="EMBL" id="CP110435">
    <property type="protein sequence ID" value="WAQ91707.1"/>
    <property type="molecule type" value="Genomic_DNA"/>
</dbReference>
<evidence type="ECO:0000313" key="2">
    <source>
        <dbReference type="Proteomes" id="UP001164743"/>
    </source>
</evidence>
<evidence type="ECO:0000313" key="1">
    <source>
        <dbReference type="EMBL" id="WAQ91707.1"/>
    </source>
</evidence>
<accession>A0ABY7D9W4</accession>
<name>A0ABY7D9W4_9BASI</name>
<proteinExistence type="predicted"/>
<sequence length="76" mass="8491">MAWQRRYYKLEAQLTQAQKRINNLTKAKLADLKAKLLSSQVLAHKLLTNLASSQPIIQALKASLSTLKQDSAGQLE</sequence>
<gene>
    <name evidence="1" type="ORF">PtA15_15A98</name>
</gene>
<keyword evidence="2" id="KW-1185">Reference proteome</keyword>
<dbReference type="Proteomes" id="UP001164743">
    <property type="component" value="Chromosome 15A"/>
</dbReference>
<protein>
    <submittedName>
        <fullName evidence="1">Uncharacterized protein</fullName>
    </submittedName>
</protein>
<organism evidence="1 2">
    <name type="scientific">Puccinia triticina</name>
    <dbReference type="NCBI Taxonomy" id="208348"/>
    <lineage>
        <taxon>Eukaryota</taxon>
        <taxon>Fungi</taxon>
        <taxon>Dikarya</taxon>
        <taxon>Basidiomycota</taxon>
        <taxon>Pucciniomycotina</taxon>
        <taxon>Pucciniomycetes</taxon>
        <taxon>Pucciniales</taxon>
        <taxon>Pucciniaceae</taxon>
        <taxon>Puccinia</taxon>
    </lineage>
</organism>
<dbReference type="RefSeq" id="XP_053027262.1">
    <property type="nucleotide sequence ID" value="XM_053163754.1"/>
</dbReference>
<reference evidence="1" key="1">
    <citation type="submission" date="2022-10" db="EMBL/GenBank/DDBJ databases">
        <title>Puccinia triticina Genome sequencing and assembly.</title>
        <authorList>
            <person name="Li C."/>
        </authorList>
    </citation>
    <scope>NUCLEOTIDE SEQUENCE</scope>
    <source>
        <strain evidence="1">Pt15</strain>
    </source>
</reference>
<dbReference type="GeneID" id="77804648"/>